<dbReference type="PROSITE" id="PS51462">
    <property type="entry name" value="NUDIX"/>
    <property type="match status" value="1"/>
</dbReference>
<dbReference type="EMBL" id="BSNJ01000001">
    <property type="protein sequence ID" value="GLQ19274.1"/>
    <property type="molecule type" value="Genomic_DNA"/>
</dbReference>
<keyword evidence="3 4" id="KW-0378">Hydrolase</keyword>
<protein>
    <recommendedName>
        <fullName evidence="4">RNA pyrophosphohydrolase</fullName>
        <ecNumber evidence="4">3.6.1.-</ecNumber>
    </recommendedName>
    <alternativeName>
        <fullName evidence="4">(Di)nucleoside polyphosphate hydrolase</fullName>
    </alternativeName>
</protein>
<evidence type="ECO:0000256" key="2">
    <source>
        <dbReference type="ARBA" id="ARBA00001946"/>
    </source>
</evidence>
<comment type="function">
    <text evidence="4">Accelerates the degradation of transcripts by removing pyrophosphate from the 5'-end of triphosphorylated RNA, leading to a more labile monophosphorylated state that can stimulate subsequent ribonuclease cleavage.</text>
</comment>
<dbReference type="EC" id="3.6.1.-" evidence="4"/>
<feature type="domain" description="Nudix hydrolase" evidence="5">
    <location>
        <begin position="7"/>
        <end position="152"/>
    </location>
</feature>
<dbReference type="PANTHER" id="PTHR23114:SF17">
    <property type="entry name" value="M7GPPPN-MRNA HYDROLASE"/>
    <property type="match status" value="1"/>
</dbReference>
<dbReference type="InterPro" id="IPR015797">
    <property type="entry name" value="NUDIX_hydrolase-like_dom_sf"/>
</dbReference>
<gene>
    <name evidence="4 6" type="primary">rppH</name>
    <name evidence="4" type="synonym">nudH</name>
    <name evidence="6" type="ORF">GCM10007854_02290</name>
</gene>
<reference evidence="6" key="2">
    <citation type="submission" date="2023-01" db="EMBL/GenBank/DDBJ databases">
        <title>Draft genome sequence of Algimonas porphyrae strain NBRC 108216.</title>
        <authorList>
            <person name="Sun Q."/>
            <person name="Mori K."/>
        </authorList>
    </citation>
    <scope>NUCLEOTIDE SEQUENCE</scope>
    <source>
        <strain evidence="6">NBRC 108216</strain>
    </source>
</reference>
<dbReference type="InterPro" id="IPR000086">
    <property type="entry name" value="NUDIX_hydrolase_dom"/>
</dbReference>
<dbReference type="Proteomes" id="UP001161390">
    <property type="component" value="Unassembled WGS sequence"/>
</dbReference>
<evidence type="ECO:0000256" key="1">
    <source>
        <dbReference type="ARBA" id="ARBA00001936"/>
    </source>
</evidence>
<accession>A0ABQ5UXY1</accession>
<dbReference type="Pfam" id="PF00293">
    <property type="entry name" value="NUDIX"/>
    <property type="match status" value="1"/>
</dbReference>
<dbReference type="SUPFAM" id="SSF55811">
    <property type="entry name" value="Nudix"/>
    <property type="match status" value="1"/>
</dbReference>
<comment type="cofactor">
    <cofactor evidence="4">
        <name>a divalent metal cation</name>
        <dbReference type="ChEBI" id="CHEBI:60240"/>
    </cofactor>
</comment>
<organism evidence="6 7">
    <name type="scientific">Algimonas porphyrae</name>
    <dbReference type="NCBI Taxonomy" id="1128113"/>
    <lineage>
        <taxon>Bacteria</taxon>
        <taxon>Pseudomonadati</taxon>
        <taxon>Pseudomonadota</taxon>
        <taxon>Alphaproteobacteria</taxon>
        <taxon>Maricaulales</taxon>
        <taxon>Robiginitomaculaceae</taxon>
        <taxon>Algimonas</taxon>
    </lineage>
</organism>
<name>A0ABQ5UXY1_9PROT</name>
<dbReference type="NCBIfam" id="NF001938">
    <property type="entry name" value="PRK00714.1-5"/>
    <property type="match status" value="1"/>
</dbReference>
<dbReference type="PANTHER" id="PTHR23114">
    <property type="entry name" value="M7GPPPN-MRNA HYDROLASE"/>
    <property type="match status" value="1"/>
</dbReference>
<dbReference type="InterPro" id="IPR020084">
    <property type="entry name" value="NUDIX_hydrolase_CS"/>
</dbReference>
<reference evidence="6" key="1">
    <citation type="journal article" date="2014" name="Int. J. Syst. Evol. Microbiol.">
        <title>Complete genome of a new Firmicutes species belonging to the dominant human colonic microbiota ('Ruminococcus bicirculans') reveals two chromosomes and a selective capacity to utilize plant glucans.</title>
        <authorList>
            <consortium name="NISC Comparative Sequencing Program"/>
            <person name="Wegmann U."/>
            <person name="Louis P."/>
            <person name="Goesmann A."/>
            <person name="Henrissat B."/>
            <person name="Duncan S.H."/>
            <person name="Flint H.J."/>
        </authorList>
    </citation>
    <scope>NUCLEOTIDE SEQUENCE</scope>
    <source>
        <strain evidence="6">NBRC 108216</strain>
    </source>
</reference>
<evidence type="ECO:0000256" key="3">
    <source>
        <dbReference type="ARBA" id="ARBA00022801"/>
    </source>
</evidence>
<dbReference type="PRINTS" id="PR00502">
    <property type="entry name" value="NUDIXFAMILY"/>
</dbReference>
<feature type="short sequence motif" description="Nudix box" evidence="4">
    <location>
        <begin position="42"/>
        <end position="63"/>
    </location>
</feature>
<dbReference type="InterPro" id="IPR020476">
    <property type="entry name" value="Nudix_hydrolase"/>
</dbReference>
<comment type="cofactor">
    <cofactor evidence="1">
        <name>Mn(2+)</name>
        <dbReference type="ChEBI" id="CHEBI:29035"/>
    </cofactor>
</comment>
<sequence length="160" mass="18667">MSRDPSLYRPCVGVCLFNQKGRVWLGRRYGQTGPHSWQFPQGGLDEGESHEFGALRELWEETGITIAHLSPLGQIDDWLYYDYPPGVAPKKGRLYAGQKQRWFAYRFHGGPEHVNLTTHGSQEFSEWKWAKLEKTPDKVIPFKRNVYERLTHEFAQFAIR</sequence>
<comment type="cofactor">
    <cofactor evidence="2">
        <name>Mg(2+)</name>
        <dbReference type="ChEBI" id="CHEBI:18420"/>
    </cofactor>
</comment>
<evidence type="ECO:0000259" key="5">
    <source>
        <dbReference type="PROSITE" id="PS51462"/>
    </source>
</evidence>
<keyword evidence="7" id="KW-1185">Reference proteome</keyword>
<dbReference type="InterPro" id="IPR022927">
    <property type="entry name" value="RppH"/>
</dbReference>
<comment type="caution">
    <text evidence="6">The sequence shown here is derived from an EMBL/GenBank/DDBJ whole genome shotgun (WGS) entry which is preliminary data.</text>
</comment>
<dbReference type="RefSeq" id="WP_284369028.1">
    <property type="nucleotide sequence ID" value="NZ_BSNJ01000001.1"/>
</dbReference>
<evidence type="ECO:0000256" key="4">
    <source>
        <dbReference type="HAMAP-Rule" id="MF_00298"/>
    </source>
</evidence>
<dbReference type="CDD" id="cd03671">
    <property type="entry name" value="NUDIX_Ap4A_hydrolase_plant_like"/>
    <property type="match status" value="1"/>
</dbReference>
<proteinExistence type="inferred from homology"/>
<evidence type="ECO:0000313" key="6">
    <source>
        <dbReference type="EMBL" id="GLQ19274.1"/>
    </source>
</evidence>
<dbReference type="Gene3D" id="3.90.79.10">
    <property type="entry name" value="Nucleoside Triphosphate Pyrophosphohydrolase"/>
    <property type="match status" value="1"/>
</dbReference>
<dbReference type="PROSITE" id="PS00893">
    <property type="entry name" value="NUDIX_BOX"/>
    <property type="match status" value="1"/>
</dbReference>
<evidence type="ECO:0000313" key="7">
    <source>
        <dbReference type="Proteomes" id="UP001161390"/>
    </source>
</evidence>
<dbReference type="HAMAP" id="MF_00298">
    <property type="entry name" value="Nudix_RppH"/>
    <property type="match status" value="1"/>
</dbReference>
<comment type="similarity">
    <text evidence="4">Belongs to the Nudix hydrolase family. RppH subfamily.</text>
</comment>